<evidence type="ECO:0000313" key="3">
    <source>
        <dbReference type="EMBL" id="SOY29020.1"/>
    </source>
</evidence>
<proteinExistence type="predicted"/>
<evidence type="ECO:0000313" key="4">
    <source>
        <dbReference type="Proteomes" id="UP000236311"/>
    </source>
</evidence>
<feature type="signal peptide" evidence="2">
    <location>
        <begin position="1"/>
        <end position="25"/>
    </location>
</feature>
<evidence type="ECO:0000256" key="1">
    <source>
        <dbReference type="SAM" id="MobiDB-lite"/>
    </source>
</evidence>
<reference evidence="3 4" key="1">
    <citation type="submission" date="2018-01" db="EMBL/GenBank/DDBJ databases">
        <authorList>
            <person name="Gaut B.S."/>
            <person name="Morton B.R."/>
            <person name="Clegg M.T."/>
            <person name="Duvall M.R."/>
        </authorList>
    </citation>
    <scope>NUCLEOTIDE SEQUENCE [LARGE SCALE GENOMIC DNA]</scope>
    <source>
        <strain evidence="3">GP69</strain>
    </source>
</reference>
<dbReference type="RefSeq" id="WP_103239093.1">
    <property type="nucleotide sequence ID" value="NZ_JANJZD010000022.1"/>
</dbReference>
<dbReference type="Proteomes" id="UP000236311">
    <property type="component" value="Unassembled WGS sequence"/>
</dbReference>
<organism evidence="3 4">
    <name type="scientific">Acetatifactor muris</name>
    <dbReference type="NCBI Taxonomy" id="879566"/>
    <lineage>
        <taxon>Bacteria</taxon>
        <taxon>Bacillati</taxon>
        <taxon>Bacillota</taxon>
        <taxon>Clostridia</taxon>
        <taxon>Lachnospirales</taxon>
        <taxon>Lachnospiraceae</taxon>
        <taxon>Acetatifactor</taxon>
    </lineage>
</organism>
<feature type="region of interest" description="Disordered" evidence="1">
    <location>
        <begin position="25"/>
        <end position="66"/>
    </location>
</feature>
<accession>A0A2K4ZEY4</accession>
<gene>
    <name evidence="3" type="ORF">AMURIS_01735</name>
</gene>
<dbReference type="EMBL" id="OFSM01000007">
    <property type="protein sequence ID" value="SOY29020.1"/>
    <property type="molecule type" value="Genomic_DNA"/>
</dbReference>
<feature type="chain" id="PRO_5039090473" evidence="2">
    <location>
        <begin position="26"/>
        <end position="66"/>
    </location>
</feature>
<evidence type="ECO:0000256" key="2">
    <source>
        <dbReference type="SAM" id="SignalP"/>
    </source>
</evidence>
<name>A0A2K4ZEY4_9FIRM</name>
<keyword evidence="4" id="KW-1185">Reference proteome</keyword>
<dbReference type="AlphaFoldDB" id="A0A2K4ZEY4"/>
<sequence>MKKKTIFQKTAAALVITLSLLPVLSGTLPPACDGPDTTGRGENVEGEPEPGIQPLNDNDPAEHKKA</sequence>
<protein>
    <submittedName>
        <fullName evidence="3">Uncharacterized protein</fullName>
    </submittedName>
</protein>
<keyword evidence="2" id="KW-0732">Signal</keyword>